<keyword evidence="3" id="KW-1133">Transmembrane helix</keyword>
<organism evidence="4 5">
    <name type="scientific">Hyaloperonospora arabidopsidis (strain Emoy2)</name>
    <name type="common">Downy mildew agent</name>
    <name type="synonym">Peronospora arabidopsidis</name>
    <dbReference type="NCBI Taxonomy" id="559515"/>
    <lineage>
        <taxon>Eukaryota</taxon>
        <taxon>Sar</taxon>
        <taxon>Stramenopiles</taxon>
        <taxon>Oomycota</taxon>
        <taxon>Peronosporomycetes</taxon>
        <taxon>Peronosporales</taxon>
        <taxon>Peronosporaceae</taxon>
        <taxon>Hyaloperonospora</taxon>
    </lineage>
</organism>
<feature type="compositionally biased region" description="Polar residues" evidence="2">
    <location>
        <begin position="209"/>
        <end position="219"/>
    </location>
</feature>
<dbReference type="eggNOG" id="ENOG502S3C4">
    <property type="taxonomic scope" value="Eukaryota"/>
</dbReference>
<dbReference type="Proteomes" id="UP000011713">
    <property type="component" value="Unassembled WGS sequence"/>
</dbReference>
<name>M4C051_HYAAE</name>
<feature type="region of interest" description="Disordered" evidence="2">
    <location>
        <begin position="59"/>
        <end position="98"/>
    </location>
</feature>
<dbReference type="EnsemblProtists" id="HpaT812230">
    <property type="protein sequence ID" value="HpaP812230"/>
    <property type="gene ID" value="HpaG812230"/>
</dbReference>
<dbReference type="EMBL" id="JH598071">
    <property type="status" value="NOT_ANNOTATED_CDS"/>
    <property type="molecule type" value="Genomic_DNA"/>
</dbReference>
<feature type="coiled-coil region" evidence="1">
    <location>
        <begin position="921"/>
        <end position="948"/>
    </location>
</feature>
<evidence type="ECO:0000256" key="2">
    <source>
        <dbReference type="SAM" id="MobiDB-lite"/>
    </source>
</evidence>
<feature type="region of interest" description="Disordered" evidence="2">
    <location>
        <begin position="592"/>
        <end position="640"/>
    </location>
</feature>
<evidence type="ECO:0000313" key="4">
    <source>
        <dbReference type="EnsemblProtists" id="HpaP812230"/>
    </source>
</evidence>
<dbReference type="InParanoid" id="M4C051"/>
<reference evidence="4" key="2">
    <citation type="submission" date="2015-06" db="UniProtKB">
        <authorList>
            <consortium name="EnsemblProtists"/>
        </authorList>
    </citation>
    <scope>IDENTIFICATION</scope>
    <source>
        <strain evidence="4">Emoy2</strain>
    </source>
</reference>
<feature type="transmembrane region" description="Helical" evidence="3">
    <location>
        <begin position="843"/>
        <end position="865"/>
    </location>
</feature>
<feature type="region of interest" description="Disordered" evidence="2">
    <location>
        <begin position="180"/>
        <end position="253"/>
    </location>
</feature>
<evidence type="ECO:0000313" key="5">
    <source>
        <dbReference type="Proteomes" id="UP000011713"/>
    </source>
</evidence>
<feature type="compositionally biased region" description="Polar residues" evidence="2">
    <location>
        <begin position="74"/>
        <end position="98"/>
    </location>
</feature>
<feature type="compositionally biased region" description="Polar residues" evidence="2">
    <location>
        <begin position="592"/>
        <end position="602"/>
    </location>
</feature>
<evidence type="ECO:0000256" key="3">
    <source>
        <dbReference type="SAM" id="Phobius"/>
    </source>
</evidence>
<keyword evidence="5" id="KW-1185">Reference proteome</keyword>
<evidence type="ECO:0000256" key="1">
    <source>
        <dbReference type="SAM" id="Coils"/>
    </source>
</evidence>
<proteinExistence type="predicted"/>
<keyword evidence="3" id="KW-0812">Transmembrane</keyword>
<accession>M4C051</accession>
<keyword evidence="3" id="KW-0472">Membrane</keyword>
<reference evidence="5" key="1">
    <citation type="journal article" date="2010" name="Science">
        <title>Signatures of adaptation to obligate biotrophy in the Hyaloperonospora arabidopsidis genome.</title>
        <authorList>
            <person name="Baxter L."/>
            <person name="Tripathy S."/>
            <person name="Ishaque N."/>
            <person name="Boot N."/>
            <person name="Cabral A."/>
            <person name="Kemen E."/>
            <person name="Thines M."/>
            <person name="Ah-Fong A."/>
            <person name="Anderson R."/>
            <person name="Badejoko W."/>
            <person name="Bittner-Eddy P."/>
            <person name="Boore J.L."/>
            <person name="Chibucos M.C."/>
            <person name="Coates M."/>
            <person name="Dehal P."/>
            <person name="Delehaunty K."/>
            <person name="Dong S."/>
            <person name="Downton P."/>
            <person name="Dumas B."/>
            <person name="Fabro G."/>
            <person name="Fronick C."/>
            <person name="Fuerstenberg S.I."/>
            <person name="Fulton L."/>
            <person name="Gaulin E."/>
            <person name="Govers F."/>
            <person name="Hughes L."/>
            <person name="Humphray S."/>
            <person name="Jiang R.H."/>
            <person name="Judelson H."/>
            <person name="Kamoun S."/>
            <person name="Kyung K."/>
            <person name="Meijer H."/>
            <person name="Minx P."/>
            <person name="Morris P."/>
            <person name="Nelson J."/>
            <person name="Phuntumart V."/>
            <person name="Qutob D."/>
            <person name="Rehmany A."/>
            <person name="Rougon-Cardoso A."/>
            <person name="Ryden P."/>
            <person name="Torto-Alalibo T."/>
            <person name="Studholme D."/>
            <person name="Wang Y."/>
            <person name="Win J."/>
            <person name="Wood J."/>
            <person name="Clifton S.W."/>
            <person name="Rogers J."/>
            <person name="Van den Ackerveken G."/>
            <person name="Jones J.D."/>
            <person name="McDowell J.M."/>
            <person name="Beynon J."/>
            <person name="Tyler B.M."/>
        </authorList>
    </citation>
    <scope>NUCLEOTIDE SEQUENCE [LARGE SCALE GENOMIC DNA]</scope>
    <source>
        <strain evidence="5">Emoy2</strain>
    </source>
</reference>
<dbReference type="OMA" id="TCECLLR"/>
<dbReference type="STRING" id="559515.M4C051"/>
<dbReference type="AlphaFoldDB" id="M4C051"/>
<dbReference type="HOGENOM" id="CLU_270681_0_0_1"/>
<protein>
    <submittedName>
        <fullName evidence="4">Uncharacterized protein</fullName>
    </submittedName>
</protein>
<feature type="compositionally biased region" description="Basic and acidic residues" evidence="2">
    <location>
        <begin position="604"/>
        <end position="622"/>
    </location>
</feature>
<dbReference type="VEuPathDB" id="FungiDB:HpaG812230"/>
<keyword evidence="1" id="KW-0175">Coiled coil</keyword>
<sequence length="976" mass="107543">MGLRRNDRSDALVEVLSRQTKLVLVHEHRGTPLAKAITDKNPELVAKADIFFRRRAPLRPGAIKPSQNKRDQKAQLQVSESISPNLRGQQDFSEQSTVSSEVVASRTAAALERTASVRRSDSLGSCGEAAEIQPTDYPNVYALYATQKTLQPYTVEIAETHGSQTDDCCRVTAVRSSSELSAGKGSLPLAGTEQLVNPDTVSPVDRSPLPSSRLNPESPTRSDDISDRSSSLGPLPESATVESRGYTGPSTPVGSDIIEECKVELESFGASGDFFSKPIPSSSAAPILSPSSSDNVTYRPGRRMLARQEDDILPRQTAASVMLSPDTPVVDVSAFNHRSVETTPPSIIGSSRLYQEATSFESKQYVDDVLDDADESDCVDSDGELDHYRPDCIRSPSGVGGKLVEENNEAKPNLINEQDEWRRDEGPGYLLDAVSEYRRLDYSQSRIRGDSSAVDVYDEQLSSSEHDVVFDEARVRNDTEEEECETEDLSVEMKSESMDDDALTGLLEVHKEMTRLRENTKHGEGWDSSVPVDKRSKLAQHTIDAVEMDREAREQYLVSRRSQPWEEPRSNVSDRADHVAQNLLQVSTVHTVAAQPRSSGHSEQVAEHSISRTEDYAQERSENSNGFELQVKHSSPRVGAPASRYYERGSVGFAKEIIVTEPINTPSPNVPEAVQPQEAHSTQEQDTERFHAAEMLFAEEVQSIKSMNNKPRSLRYERNTHSLLKQEVFPPTELGARLDPSYTGDQGSVQAKAMSEIDMASEAAPVNDAAALLDEVRGATAEEDDRVFPTDLGLAADNTIEMAAPVCNKRSTSPLAPAAFPCSTLKPSIAAPKMKATPPTSGWASAFATAITVFLAVMFCVAGIYRAVTIVHDSREYHLALKTRIDRFEAGIIESHEKVRKLEEDYAVWSDYVRKLTEEDEQHALAKLEAVQAEVQKWQQEMKADLAAFRQALSADSIEASFAPFHVTKAEQIEEK</sequence>